<evidence type="ECO:0000256" key="7">
    <source>
        <dbReference type="ARBA" id="ARBA00023163"/>
    </source>
</evidence>
<sequence length="296" mass="31912">MSLSAHALALCQLTYSRCPSFASPPIKHGRQPYPCQANASNTHIVFSSQRARAIRPRHSHRIQTYLQSSSLPQALRGIFPRPLEMEATDSLLMATELRLGLPGTDDKPHKITSVMSPPATPRGKKRTLDAFEATASDEADRSDDVETAAPVPKAQVVGWPPVRRCFQAAASKSKAKKADEASSKNTPSAAAPASTNGSFVKVSMDGAPYLRKVDMRMYKGYRELREALEAMFVCFSGADGGASNGGGANPAEYAITYEDKDGDLMLVGDVPFDMFSGTCKKLRIIKRSEATGLGSK</sequence>
<reference evidence="13 14" key="1">
    <citation type="submission" date="2017-09" db="EMBL/GenBank/DDBJ databases">
        <authorList>
            <consortium name="International Durum Wheat Genome Sequencing Consortium (IDWGSC)"/>
            <person name="Milanesi L."/>
        </authorList>
    </citation>
    <scope>NUCLEOTIDE SEQUENCE [LARGE SCALE GENOMIC DNA]</scope>
    <source>
        <strain evidence="14">cv. Svevo</strain>
    </source>
</reference>
<dbReference type="GO" id="GO:0006355">
    <property type="term" value="P:regulation of DNA-templated transcription"/>
    <property type="evidence" value="ECO:0007669"/>
    <property type="project" value="InterPro"/>
</dbReference>
<evidence type="ECO:0000256" key="11">
    <source>
        <dbReference type="SAM" id="MobiDB-lite"/>
    </source>
</evidence>
<gene>
    <name evidence="13" type="ORF">TRITD_5Bv1G194980</name>
</gene>
<name>A0A9R0XH47_TRITD</name>
<evidence type="ECO:0000256" key="1">
    <source>
        <dbReference type="ARBA" id="ARBA00002159"/>
    </source>
</evidence>
<comment type="subunit">
    <text evidence="4 10">Homodimers and heterodimers.</text>
</comment>
<evidence type="ECO:0000256" key="5">
    <source>
        <dbReference type="ARBA" id="ARBA00022491"/>
    </source>
</evidence>
<feature type="compositionally biased region" description="Polar residues" evidence="11">
    <location>
        <begin position="185"/>
        <end position="196"/>
    </location>
</feature>
<dbReference type="GO" id="GO:0005634">
    <property type="term" value="C:nucleus"/>
    <property type="evidence" value="ECO:0007669"/>
    <property type="project" value="UniProtKB-SubCell"/>
</dbReference>
<dbReference type="GO" id="GO:0009734">
    <property type="term" value="P:auxin-activated signaling pathway"/>
    <property type="evidence" value="ECO:0007669"/>
    <property type="project" value="UniProtKB-UniRule"/>
</dbReference>
<evidence type="ECO:0000256" key="3">
    <source>
        <dbReference type="ARBA" id="ARBA00006728"/>
    </source>
</evidence>
<evidence type="ECO:0000313" key="13">
    <source>
        <dbReference type="EMBL" id="VAI36406.1"/>
    </source>
</evidence>
<evidence type="ECO:0000256" key="6">
    <source>
        <dbReference type="ARBA" id="ARBA00023015"/>
    </source>
</evidence>
<comment type="function">
    <text evidence="1 10">Aux/IAA proteins are short-lived transcriptional factors that function as repressors of early auxin response genes at low auxin concentrations.</text>
</comment>
<keyword evidence="8 10" id="KW-0539">Nucleus</keyword>
<organism evidence="13 14">
    <name type="scientific">Triticum turgidum subsp. durum</name>
    <name type="common">Durum wheat</name>
    <name type="synonym">Triticum durum</name>
    <dbReference type="NCBI Taxonomy" id="4567"/>
    <lineage>
        <taxon>Eukaryota</taxon>
        <taxon>Viridiplantae</taxon>
        <taxon>Streptophyta</taxon>
        <taxon>Embryophyta</taxon>
        <taxon>Tracheophyta</taxon>
        <taxon>Spermatophyta</taxon>
        <taxon>Magnoliopsida</taxon>
        <taxon>Liliopsida</taxon>
        <taxon>Poales</taxon>
        <taxon>Poaceae</taxon>
        <taxon>BOP clade</taxon>
        <taxon>Pooideae</taxon>
        <taxon>Triticodae</taxon>
        <taxon>Triticeae</taxon>
        <taxon>Triticinae</taxon>
        <taxon>Triticum</taxon>
    </lineage>
</organism>
<proteinExistence type="inferred from homology"/>
<feature type="region of interest" description="Disordered" evidence="11">
    <location>
        <begin position="174"/>
        <end position="196"/>
    </location>
</feature>
<feature type="region of interest" description="Disordered" evidence="11">
    <location>
        <begin position="101"/>
        <end position="126"/>
    </location>
</feature>
<dbReference type="InterPro" id="IPR033389">
    <property type="entry name" value="AUX/IAA_dom"/>
</dbReference>
<dbReference type="Gramene" id="TRITD5Bv1G194980.4">
    <property type="protein sequence ID" value="TRITD5Bv1G194980.4"/>
    <property type="gene ID" value="TRITD5Bv1G194980"/>
</dbReference>
<dbReference type="EMBL" id="LT934120">
    <property type="protein sequence ID" value="VAI36406.1"/>
    <property type="molecule type" value="Genomic_DNA"/>
</dbReference>
<dbReference type="InterPro" id="IPR003311">
    <property type="entry name" value="AUX_IAA"/>
</dbReference>
<dbReference type="Proteomes" id="UP000324705">
    <property type="component" value="Chromosome 5B"/>
</dbReference>
<dbReference type="PROSITE" id="PS51745">
    <property type="entry name" value="PB1"/>
    <property type="match status" value="1"/>
</dbReference>
<evidence type="ECO:0000256" key="8">
    <source>
        <dbReference type="ARBA" id="ARBA00023242"/>
    </source>
</evidence>
<dbReference type="InterPro" id="IPR053793">
    <property type="entry name" value="PB1-like"/>
</dbReference>
<keyword evidence="14" id="KW-1185">Reference proteome</keyword>
<dbReference type="PANTHER" id="PTHR31734:SF25">
    <property type="entry name" value="AUXIN-RESPONSIVE PROTEIN IAA12"/>
    <property type="match status" value="1"/>
</dbReference>
<evidence type="ECO:0000259" key="12">
    <source>
        <dbReference type="PROSITE" id="PS51745"/>
    </source>
</evidence>
<dbReference type="OMA" id="FPRPLEM"/>
<dbReference type="Gene3D" id="3.10.20.90">
    <property type="entry name" value="Phosphatidylinositol 3-kinase Catalytic Subunit, Chain A, domain 1"/>
    <property type="match status" value="1"/>
</dbReference>
<evidence type="ECO:0000256" key="9">
    <source>
        <dbReference type="ARBA" id="ARBA00023294"/>
    </source>
</evidence>
<keyword evidence="5 10" id="KW-0678">Repressor</keyword>
<protein>
    <recommendedName>
        <fullName evidence="10">Auxin-responsive protein</fullName>
    </recommendedName>
</protein>
<evidence type="ECO:0000256" key="2">
    <source>
        <dbReference type="ARBA" id="ARBA00004123"/>
    </source>
</evidence>
<evidence type="ECO:0000256" key="10">
    <source>
        <dbReference type="RuleBase" id="RU004549"/>
    </source>
</evidence>
<accession>A0A9R0XH47</accession>
<dbReference type="AlphaFoldDB" id="A0A9R0XH47"/>
<dbReference type="SUPFAM" id="SSF54277">
    <property type="entry name" value="CAD &amp; PB1 domains"/>
    <property type="match status" value="1"/>
</dbReference>
<evidence type="ECO:0000256" key="4">
    <source>
        <dbReference type="ARBA" id="ARBA00011726"/>
    </source>
</evidence>
<feature type="domain" description="PB1" evidence="12">
    <location>
        <begin position="197"/>
        <end position="289"/>
    </location>
</feature>
<comment type="similarity">
    <text evidence="3 10">Belongs to the Aux/IAA family.</text>
</comment>
<keyword evidence="6 10" id="KW-0805">Transcription regulation</keyword>
<dbReference type="Pfam" id="PF02309">
    <property type="entry name" value="AUX_IAA"/>
    <property type="match status" value="1"/>
</dbReference>
<keyword evidence="9 10" id="KW-0927">Auxin signaling pathway</keyword>
<dbReference type="PANTHER" id="PTHR31734">
    <property type="entry name" value="AUXIN-RESPONSIVE PROTEIN IAA17"/>
    <property type="match status" value="1"/>
</dbReference>
<comment type="subcellular location">
    <subcellularLocation>
        <location evidence="2 10">Nucleus</location>
    </subcellularLocation>
</comment>
<evidence type="ECO:0000313" key="14">
    <source>
        <dbReference type="Proteomes" id="UP000324705"/>
    </source>
</evidence>
<keyword evidence="7 10" id="KW-0804">Transcription</keyword>